<dbReference type="HAMAP" id="MF_00108">
    <property type="entry name" value="IspD"/>
    <property type="match status" value="1"/>
</dbReference>
<dbReference type="InterPro" id="IPR029044">
    <property type="entry name" value="Nucleotide-diphossugar_trans"/>
</dbReference>
<evidence type="ECO:0000256" key="4">
    <source>
        <dbReference type="ARBA" id="ARBA00022679"/>
    </source>
</evidence>
<dbReference type="Pfam" id="PF01128">
    <property type="entry name" value="IspD"/>
    <property type="match status" value="1"/>
</dbReference>
<reference evidence="8 9" key="1">
    <citation type="journal article" date="2015" name="MBio">
        <title>Genome-Resolved Metagenomic Analysis Reveals Roles for Candidate Phyla and Other Microbial Community Members in Biogeochemical Transformations in Oil Reservoirs.</title>
        <authorList>
            <person name="Hu P."/>
            <person name="Tom L."/>
            <person name="Singh A."/>
            <person name="Thomas B.C."/>
            <person name="Baker B.J."/>
            <person name="Piceno Y.M."/>
            <person name="Andersen G.L."/>
            <person name="Banfield J.F."/>
        </authorList>
    </citation>
    <scope>NUCLEOTIDE SEQUENCE [LARGE SCALE GENOMIC DNA]</scope>
    <source>
        <strain evidence="8">46_26</strain>
    </source>
</reference>
<dbReference type="PANTHER" id="PTHR43015">
    <property type="entry name" value="D-RIBITOL-5-PHOSPHATE CYTIDYLYLTRANSFERASE"/>
    <property type="match status" value="1"/>
</dbReference>
<dbReference type="EMBL" id="LGFG01000141">
    <property type="protein sequence ID" value="KUK22523.1"/>
    <property type="molecule type" value="Genomic_DNA"/>
</dbReference>
<dbReference type="OMA" id="TPMLIHA"/>
<dbReference type="SUPFAM" id="SSF53448">
    <property type="entry name" value="Nucleotide-diphospho-sugar transferases"/>
    <property type="match status" value="1"/>
</dbReference>
<dbReference type="AlphaFoldDB" id="A0A117L2S8"/>
<dbReference type="EC" id="2.7.7.60" evidence="7"/>
<keyword evidence="6 7" id="KW-0414">Isoprene biosynthesis</keyword>
<evidence type="ECO:0000256" key="1">
    <source>
        <dbReference type="ARBA" id="ARBA00001282"/>
    </source>
</evidence>
<evidence type="ECO:0000256" key="7">
    <source>
        <dbReference type="HAMAP-Rule" id="MF_00108"/>
    </source>
</evidence>
<dbReference type="PATRIC" id="fig|93930.3.peg.421"/>
<keyword evidence="5 7" id="KW-0548">Nucleotidyltransferase</keyword>
<feature type="site" description="Transition state stabilizer" evidence="7">
    <location>
        <position position="21"/>
    </location>
</feature>
<dbReference type="PROSITE" id="PS01295">
    <property type="entry name" value="ISPD"/>
    <property type="match status" value="1"/>
</dbReference>
<evidence type="ECO:0000256" key="2">
    <source>
        <dbReference type="ARBA" id="ARBA00004787"/>
    </source>
</evidence>
<evidence type="ECO:0000256" key="3">
    <source>
        <dbReference type="ARBA" id="ARBA00009789"/>
    </source>
</evidence>
<comment type="function">
    <text evidence="7">Catalyzes the formation of 4-diphosphocytidyl-2-C-methyl-D-erythritol from CTP and 2-C-methyl-D-erythritol 4-phosphate (MEP).</text>
</comment>
<dbReference type="Proteomes" id="UP000058636">
    <property type="component" value="Unassembled WGS sequence"/>
</dbReference>
<dbReference type="InterPro" id="IPR018294">
    <property type="entry name" value="ISPD_synthase_CS"/>
</dbReference>
<feature type="site" description="Positions MEP for the nucleophilic attack" evidence="7">
    <location>
        <position position="149"/>
    </location>
</feature>
<sequence length="222" mass="25388">MNVAILLAAGKGERMSENVPKQFLEIEGRMLFEYPLSTFLKSEAIDGVVIVTRREWFEVVEKRVFHEKVLGIVEGGDTRSQSVRSALEFLEKFSPSYVLVHDSARPFLRKKHVSEVLRRARETGAATLALKNSDALVRVENDRMEYIPRKGVYRILTPQAFSYEILKKAHENGGEWADDTEPVQKLGVKIALVEGDPLCFKVTFKEDLELARIIAREWERIP</sequence>
<accession>A0A117L2S8</accession>
<feature type="site" description="Positions MEP for the nucleophilic attack" evidence="7">
    <location>
        <position position="201"/>
    </location>
</feature>
<keyword evidence="4 7" id="KW-0808">Transferase</keyword>
<evidence type="ECO:0000256" key="6">
    <source>
        <dbReference type="ARBA" id="ARBA00023229"/>
    </source>
</evidence>
<dbReference type="FunFam" id="3.90.550.10:FF:000268">
    <property type="entry name" value="2-C-methyl-D-erythritol 4-phosphate cytidylyltransferase"/>
    <property type="match status" value="1"/>
</dbReference>
<organism evidence="8 9">
    <name type="scientific">Thermotoga petrophila</name>
    <dbReference type="NCBI Taxonomy" id="93929"/>
    <lineage>
        <taxon>Bacteria</taxon>
        <taxon>Thermotogati</taxon>
        <taxon>Thermotogota</taxon>
        <taxon>Thermotogae</taxon>
        <taxon>Thermotogales</taxon>
        <taxon>Thermotogaceae</taxon>
        <taxon>Thermotoga</taxon>
    </lineage>
</organism>
<comment type="pathway">
    <text evidence="2 7">Isoprenoid biosynthesis; isopentenyl diphosphate biosynthesis via DXP pathway; isopentenyl diphosphate from 1-deoxy-D-xylulose 5-phosphate: step 2/6.</text>
</comment>
<dbReference type="InterPro" id="IPR034683">
    <property type="entry name" value="IspD/TarI"/>
</dbReference>
<dbReference type="GO" id="GO:0019288">
    <property type="term" value="P:isopentenyl diphosphate biosynthetic process, methylerythritol 4-phosphate pathway"/>
    <property type="evidence" value="ECO:0007669"/>
    <property type="project" value="UniProtKB-UniRule"/>
</dbReference>
<dbReference type="Gene3D" id="3.90.550.10">
    <property type="entry name" value="Spore Coat Polysaccharide Biosynthesis Protein SpsA, Chain A"/>
    <property type="match status" value="1"/>
</dbReference>
<dbReference type="UniPathway" id="UPA00056">
    <property type="reaction ID" value="UER00093"/>
</dbReference>
<dbReference type="NCBIfam" id="TIGR00453">
    <property type="entry name" value="ispD"/>
    <property type="match status" value="1"/>
</dbReference>
<comment type="caution">
    <text evidence="8">The sequence shown here is derived from an EMBL/GenBank/DDBJ whole genome shotgun (WGS) entry which is preliminary data.</text>
</comment>
<dbReference type="GO" id="GO:0050518">
    <property type="term" value="F:2-C-methyl-D-erythritol 4-phosphate cytidylyltransferase activity"/>
    <property type="evidence" value="ECO:0007669"/>
    <property type="project" value="UniProtKB-UniRule"/>
</dbReference>
<name>A0A117L2S8_9THEM</name>
<comment type="similarity">
    <text evidence="3 7">Belongs to the IspD/TarI cytidylyltransferase family. IspD subfamily.</text>
</comment>
<evidence type="ECO:0000313" key="9">
    <source>
        <dbReference type="Proteomes" id="UP000058636"/>
    </source>
</evidence>
<feature type="site" description="Transition state stabilizer" evidence="7">
    <location>
        <position position="14"/>
    </location>
</feature>
<dbReference type="PANTHER" id="PTHR43015:SF1">
    <property type="entry name" value="D-RIBITOL-5-PHOSPHATE CYTIDYLYLTRANSFERASE"/>
    <property type="match status" value="1"/>
</dbReference>
<dbReference type="InterPro" id="IPR001228">
    <property type="entry name" value="IspD"/>
</dbReference>
<protein>
    <recommendedName>
        <fullName evidence="7">2-C-methyl-D-erythritol 4-phosphate cytidylyltransferase</fullName>
        <ecNumber evidence="7">2.7.7.60</ecNumber>
    </recommendedName>
    <alternativeName>
        <fullName evidence="7">4-diphosphocytidyl-2C-methyl-D-erythritol synthase</fullName>
    </alternativeName>
    <alternativeName>
        <fullName evidence="7">MEP cytidylyltransferase</fullName>
        <shortName evidence="7">MCT</shortName>
    </alternativeName>
</protein>
<dbReference type="GO" id="GO:0005829">
    <property type="term" value="C:cytosol"/>
    <property type="evidence" value="ECO:0007669"/>
    <property type="project" value="TreeGrafter"/>
</dbReference>
<comment type="catalytic activity">
    <reaction evidence="1 7">
        <text>2-C-methyl-D-erythritol 4-phosphate + CTP + H(+) = 4-CDP-2-C-methyl-D-erythritol + diphosphate</text>
        <dbReference type="Rhea" id="RHEA:13429"/>
        <dbReference type="ChEBI" id="CHEBI:15378"/>
        <dbReference type="ChEBI" id="CHEBI:33019"/>
        <dbReference type="ChEBI" id="CHEBI:37563"/>
        <dbReference type="ChEBI" id="CHEBI:57823"/>
        <dbReference type="ChEBI" id="CHEBI:58262"/>
        <dbReference type="EC" id="2.7.7.60"/>
    </reaction>
</comment>
<evidence type="ECO:0000256" key="5">
    <source>
        <dbReference type="ARBA" id="ARBA00022695"/>
    </source>
</evidence>
<proteinExistence type="inferred from homology"/>
<evidence type="ECO:0000313" key="8">
    <source>
        <dbReference type="EMBL" id="KUK22523.1"/>
    </source>
</evidence>
<gene>
    <name evidence="7" type="primary">ispD</name>
    <name evidence="8" type="ORF">XD57_1378</name>
</gene>
<dbReference type="SMR" id="A0A117L2S8"/>
<dbReference type="CDD" id="cd02516">
    <property type="entry name" value="CDP-ME_synthetase"/>
    <property type="match status" value="1"/>
</dbReference>